<protein>
    <submittedName>
        <fullName evidence="5">Purine catabolism regulator</fullName>
    </submittedName>
</protein>
<evidence type="ECO:0000259" key="4">
    <source>
        <dbReference type="Pfam" id="PF17853"/>
    </source>
</evidence>
<dbReference type="InterPro" id="IPR041522">
    <property type="entry name" value="CdaR_GGDEF"/>
</dbReference>
<feature type="domain" description="GAF" evidence="2">
    <location>
        <begin position="27"/>
        <end position="169"/>
    </location>
</feature>
<dbReference type="RefSeq" id="WP_309793068.1">
    <property type="nucleotide sequence ID" value="NZ_JAVDPW010000002.1"/>
</dbReference>
<dbReference type="EMBL" id="JAVDPW010000002">
    <property type="protein sequence ID" value="MDR6288970.1"/>
    <property type="molecule type" value="Genomic_DNA"/>
</dbReference>
<dbReference type="Gene3D" id="1.10.10.2840">
    <property type="entry name" value="PucR C-terminal helix-turn-helix domain"/>
    <property type="match status" value="1"/>
</dbReference>
<dbReference type="InterPro" id="IPR051448">
    <property type="entry name" value="CdaR-like_regulators"/>
</dbReference>
<evidence type="ECO:0000259" key="2">
    <source>
        <dbReference type="Pfam" id="PF13185"/>
    </source>
</evidence>
<dbReference type="PANTHER" id="PTHR33744">
    <property type="entry name" value="CARBOHYDRATE DIACID REGULATOR"/>
    <property type="match status" value="1"/>
</dbReference>
<feature type="domain" description="CdaR GGDEF-like" evidence="4">
    <location>
        <begin position="358"/>
        <end position="482"/>
    </location>
</feature>
<dbReference type="PANTHER" id="PTHR33744:SF1">
    <property type="entry name" value="DNA-BINDING TRANSCRIPTIONAL ACTIVATOR ADER"/>
    <property type="match status" value="1"/>
</dbReference>
<evidence type="ECO:0000256" key="1">
    <source>
        <dbReference type="ARBA" id="ARBA00006754"/>
    </source>
</evidence>
<dbReference type="InterPro" id="IPR025736">
    <property type="entry name" value="PucR_C-HTH_dom"/>
</dbReference>
<dbReference type="InterPro" id="IPR042070">
    <property type="entry name" value="PucR_C-HTH_sf"/>
</dbReference>
<sequence length="605" mass="66256">MSHLPLDHRSLLRALRDAASLINSSGDLATMLRHLVYAACHHGMWSMGAVMSVDQQNGYAYVVARHDPTLIPNVLENRWNLATSPSLIALTRNEPVVIPDAFASEEFPAYRQEAHERGYRTVVVLPMGCHDAEGRAMVLTVQSRTVVEVTEDDLAFLGSIVHLGAIAVDKAHRLRAEHVFAERLQSVLAVNSALMEQVLADGSVVSAAAMIGEVFPNPIVVLDLTANLIVAGRSPRPEILDDAAWQLAVRTTLNRQLVKAARAAVDQPRAEAWDLHLDHGAGRFKVAARIEPLVIDREAVGVLMVFPRSTDFGDLDHLLLDSAKFALSVQMMRSFIRFRAESQTLTDLFSEIVEQRWRDPADITARALRLGFDLAVPALLIAVGLPAGTGIGTATGLELHRSVTRAAQEQHPQSSAVAFGDAIICRLPTDGGDGEEAARKLMRRIVEEARRVLDAVPIVVASKPCRALGDYPGAWEQCQRMIVLARRFHRQGVLTPQDFGPFPVLLSAADTDEVRGFVDGAIGAVARHDQKHGTAYIETLARFLDQGCRNQACADAMGLHVTTLRYRLARIHELFGIELDTPERRFSLELAIRLHGMVKDGAGRG</sequence>
<dbReference type="Proteomes" id="UP001262410">
    <property type="component" value="Unassembled WGS sequence"/>
</dbReference>
<feature type="domain" description="PucR C-terminal helix-turn-helix" evidence="3">
    <location>
        <begin position="537"/>
        <end position="594"/>
    </location>
</feature>
<dbReference type="Pfam" id="PF17853">
    <property type="entry name" value="GGDEF_2"/>
    <property type="match status" value="1"/>
</dbReference>
<comment type="similarity">
    <text evidence="1">Belongs to the CdaR family.</text>
</comment>
<evidence type="ECO:0000313" key="5">
    <source>
        <dbReference type="EMBL" id="MDR6288970.1"/>
    </source>
</evidence>
<dbReference type="Pfam" id="PF13556">
    <property type="entry name" value="HTH_30"/>
    <property type="match status" value="1"/>
</dbReference>
<gene>
    <name evidence="5" type="ORF">E9232_001477</name>
</gene>
<dbReference type="Pfam" id="PF13185">
    <property type="entry name" value="GAF_2"/>
    <property type="match status" value="1"/>
</dbReference>
<organism evidence="5 6">
    <name type="scientific">Inquilinus ginsengisoli</name>
    <dbReference type="NCBI Taxonomy" id="363840"/>
    <lineage>
        <taxon>Bacteria</taxon>
        <taxon>Pseudomonadati</taxon>
        <taxon>Pseudomonadota</taxon>
        <taxon>Alphaproteobacteria</taxon>
        <taxon>Rhodospirillales</taxon>
        <taxon>Rhodospirillaceae</taxon>
        <taxon>Inquilinus</taxon>
    </lineage>
</organism>
<dbReference type="InterPro" id="IPR029016">
    <property type="entry name" value="GAF-like_dom_sf"/>
</dbReference>
<reference evidence="5 6" key="1">
    <citation type="submission" date="2023-07" db="EMBL/GenBank/DDBJ databases">
        <title>Sorghum-associated microbial communities from plants grown in Nebraska, USA.</title>
        <authorList>
            <person name="Schachtman D."/>
        </authorList>
    </citation>
    <scope>NUCLEOTIDE SEQUENCE [LARGE SCALE GENOMIC DNA]</scope>
    <source>
        <strain evidence="5 6">584</strain>
    </source>
</reference>
<proteinExistence type="inferred from homology"/>
<name>A0ABU1JK30_9PROT</name>
<comment type="caution">
    <text evidence="5">The sequence shown here is derived from an EMBL/GenBank/DDBJ whole genome shotgun (WGS) entry which is preliminary data.</text>
</comment>
<keyword evidence="6" id="KW-1185">Reference proteome</keyword>
<evidence type="ECO:0000313" key="6">
    <source>
        <dbReference type="Proteomes" id="UP001262410"/>
    </source>
</evidence>
<dbReference type="InterPro" id="IPR003018">
    <property type="entry name" value="GAF"/>
</dbReference>
<dbReference type="Gene3D" id="3.30.450.40">
    <property type="match status" value="1"/>
</dbReference>
<evidence type="ECO:0000259" key="3">
    <source>
        <dbReference type="Pfam" id="PF13556"/>
    </source>
</evidence>
<accession>A0ABU1JK30</accession>
<dbReference type="SUPFAM" id="SSF55781">
    <property type="entry name" value="GAF domain-like"/>
    <property type="match status" value="1"/>
</dbReference>